<accession>A0A7W8N2W7</accession>
<evidence type="ECO:0000313" key="1">
    <source>
        <dbReference type="EMBL" id="MBB5343519.1"/>
    </source>
</evidence>
<dbReference type="Proteomes" id="UP000569092">
    <property type="component" value="Unassembled WGS sequence"/>
</dbReference>
<dbReference type="AlphaFoldDB" id="A0A7W8N2W7"/>
<name>A0A7W8N2W7_9BACT</name>
<protein>
    <submittedName>
        <fullName evidence="1">Uncharacterized protein</fullName>
    </submittedName>
</protein>
<proteinExistence type="predicted"/>
<reference evidence="1 2" key="1">
    <citation type="submission" date="2020-08" db="EMBL/GenBank/DDBJ databases">
        <title>Genomic Encyclopedia of Type Strains, Phase IV (KMG-V): Genome sequencing to study the core and pangenomes of soil and plant-associated prokaryotes.</title>
        <authorList>
            <person name="Whitman W."/>
        </authorList>
    </citation>
    <scope>NUCLEOTIDE SEQUENCE [LARGE SCALE GENOMIC DNA]</scope>
    <source>
        <strain evidence="1 2">M8US30</strain>
    </source>
</reference>
<dbReference type="EMBL" id="JACHDZ010000002">
    <property type="protein sequence ID" value="MBB5343519.1"/>
    <property type="molecule type" value="Genomic_DNA"/>
</dbReference>
<organism evidence="1 2">
    <name type="scientific">Tunturiibacter lichenicola</name>
    <dbReference type="NCBI Taxonomy" id="2051959"/>
    <lineage>
        <taxon>Bacteria</taxon>
        <taxon>Pseudomonadati</taxon>
        <taxon>Acidobacteriota</taxon>
        <taxon>Terriglobia</taxon>
        <taxon>Terriglobales</taxon>
        <taxon>Acidobacteriaceae</taxon>
        <taxon>Tunturiibacter</taxon>
    </lineage>
</organism>
<evidence type="ECO:0000313" key="2">
    <source>
        <dbReference type="Proteomes" id="UP000569092"/>
    </source>
</evidence>
<sequence>MPRTIRWLCSFLLVLSDIDFSAETGKVEKLDLGRNQSHVYAGSAVKDLW</sequence>
<gene>
    <name evidence="1" type="ORF">HDF10_001494</name>
</gene>
<comment type="caution">
    <text evidence="1">The sequence shown here is derived from an EMBL/GenBank/DDBJ whole genome shotgun (WGS) entry which is preliminary data.</text>
</comment>